<protein>
    <submittedName>
        <fullName evidence="1">Uncharacterized protein</fullName>
    </submittedName>
</protein>
<sequence length="178" mass="20637">MAKSALERKRLQLQREQERLRKRDDSTYPFLKEPFFKWLNRTDAYGDWSSGSFHLDASQINVPQFEDDSGPRSVDGHVELLWENEPEEGHYAGFRGSIGRAECMVDDLLAAAASFALAINTYKKEQINARIAETEQSDLSDPDLRKKAFADVVRLRKMLDRLEKMTRTSVYEYKIKDI</sequence>
<gene>
    <name evidence="1" type="ORF">FY036_20930</name>
</gene>
<reference evidence="1 2" key="1">
    <citation type="submission" date="2019-08" db="EMBL/GenBank/DDBJ databases">
        <authorList>
            <person name="Seo Y.L."/>
        </authorList>
    </citation>
    <scope>NUCLEOTIDE SEQUENCE [LARGE SCALE GENOMIC DNA]</scope>
    <source>
        <strain evidence="1 2">MaA-C15</strain>
    </source>
</reference>
<dbReference type="OrthoDB" id="8421236at2"/>
<dbReference type="Proteomes" id="UP000323258">
    <property type="component" value="Unassembled WGS sequence"/>
</dbReference>
<dbReference type="RefSeq" id="WP_148916725.1">
    <property type="nucleotide sequence ID" value="NZ_VSZS01000068.1"/>
</dbReference>
<organism evidence="1 2">
    <name type="scientific">Neoaquamicrobium microcysteis</name>
    <dbReference type="NCBI Taxonomy" id="2682781"/>
    <lineage>
        <taxon>Bacteria</taxon>
        <taxon>Pseudomonadati</taxon>
        <taxon>Pseudomonadota</taxon>
        <taxon>Alphaproteobacteria</taxon>
        <taxon>Hyphomicrobiales</taxon>
        <taxon>Phyllobacteriaceae</taxon>
        <taxon>Neoaquamicrobium</taxon>
    </lineage>
</organism>
<name>A0A5D4GKF5_9HYPH</name>
<evidence type="ECO:0000313" key="2">
    <source>
        <dbReference type="Proteomes" id="UP000323258"/>
    </source>
</evidence>
<dbReference type="AlphaFoldDB" id="A0A5D4GKF5"/>
<accession>A0A5D4GKF5</accession>
<dbReference type="EMBL" id="VSZS01000068">
    <property type="protein sequence ID" value="TYR29346.1"/>
    <property type="molecule type" value="Genomic_DNA"/>
</dbReference>
<comment type="caution">
    <text evidence="1">The sequence shown here is derived from an EMBL/GenBank/DDBJ whole genome shotgun (WGS) entry which is preliminary data.</text>
</comment>
<proteinExistence type="predicted"/>
<keyword evidence="2" id="KW-1185">Reference proteome</keyword>
<reference evidence="1 2" key="2">
    <citation type="submission" date="2019-09" db="EMBL/GenBank/DDBJ databases">
        <title>Mesorhizobium sp. MaA-C15 isolated from Microcystis aeruginosa.</title>
        <authorList>
            <person name="Jeong S.E."/>
            <person name="Jin H.M."/>
            <person name="Jeon C.O."/>
        </authorList>
    </citation>
    <scope>NUCLEOTIDE SEQUENCE [LARGE SCALE GENOMIC DNA]</scope>
    <source>
        <strain evidence="1 2">MaA-C15</strain>
    </source>
</reference>
<evidence type="ECO:0000313" key="1">
    <source>
        <dbReference type="EMBL" id="TYR29346.1"/>
    </source>
</evidence>